<reference evidence="5" key="3">
    <citation type="submission" date="2025-09" db="UniProtKB">
        <authorList>
            <consortium name="Ensembl"/>
        </authorList>
    </citation>
    <scope>IDENTIFICATION</scope>
</reference>
<dbReference type="InterPro" id="IPR001870">
    <property type="entry name" value="B30.2/SPRY"/>
</dbReference>
<dbReference type="PROSITE" id="PS50188">
    <property type="entry name" value="B302_SPRY"/>
    <property type="match status" value="1"/>
</dbReference>
<accession>A0A667Y5Z4</accession>
<organism evidence="5 6">
    <name type="scientific">Myripristis murdjan</name>
    <name type="common">pinecone soldierfish</name>
    <dbReference type="NCBI Taxonomy" id="586833"/>
    <lineage>
        <taxon>Eukaryota</taxon>
        <taxon>Metazoa</taxon>
        <taxon>Chordata</taxon>
        <taxon>Craniata</taxon>
        <taxon>Vertebrata</taxon>
        <taxon>Euteleostomi</taxon>
        <taxon>Actinopterygii</taxon>
        <taxon>Neopterygii</taxon>
        <taxon>Teleostei</taxon>
        <taxon>Neoteleostei</taxon>
        <taxon>Acanthomorphata</taxon>
        <taxon>Holocentriformes</taxon>
        <taxon>Holocentridae</taxon>
        <taxon>Myripristis</taxon>
    </lineage>
</organism>
<dbReference type="InterPro" id="IPR003879">
    <property type="entry name" value="Butyrophylin_SPRY"/>
</dbReference>
<dbReference type="SUPFAM" id="SSF49899">
    <property type="entry name" value="Concanavalin A-like lectins/glucanases"/>
    <property type="match status" value="1"/>
</dbReference>
<evidence type="ECO:0000313" key="5">
    <source>
        <dbReference type="Ensembl" id="ENSMMDP00005019524.1"/>
    </source>
</evidence>
<keyword evidence="1" id="KW-0479">Metal-binding</keyword>
<dbReference type="SMART" id="SM00449">
    <property type="entry name" value="SPRY"/>
    <property type="match status" value="1"/>
</dbReference>
<name>A0A667Y5Z4_9TELE</name>
<dbReference type="InterPro" id="IPR003877">
    <property type="entry name" value="SPRY_dom"/>
</dbReference>
<dbReference type="PANTHER" id="PTHR25465">
    <property type="entry name" value="B-BOX DOMAIN CONTAINING"/>
    <property type="match status" value="1"/>
</dbReference>
<evidence type="ECO:0000256" key="1">
    <source>
        <dbReference type="ARBA" id="ARBA00022723"/>
    </source>
</evidence>
<dbReference type="InParanoid" id="A0A667Y5Z4"/>
<reference evidence="5" key="2">
    <citation type="submission" date="2025-08" db="UniProtKB">
        <authorList>
            <consortium name="Ensembl"/>
        </authorList>
    </citation>
    <scope>IDENTIFICATION</scope>
</reference>
<dbReference type="PRINTS" id="PR01407">
    <property type="entry name" value="BUTYPHLNCDUF"/>
</dbReference>
<protein>
    <recommendedName>
        <fullName evidence="4">B30.2/SPRY domain-containing protein</fullName>
    </recommendedName>
</protein>
<dbReference type="CDD" id="cd16040">
    <property type="entry name" value="SPRY_PRY_SNTX"/>
    <property type="match status" value="1"/>
</dbReference>
<keyword evidence="6" id="KW-1185">Reference proteome</keyword>
<reference evidence="5" key="1">
    <citation type="submission" date="2019-06" db="EMBL/GenBank/DDBJ databases">
        <authorList>
            <consortium name="Wellcome Sanger Institute Data Sharing"/>
        </authorList>
    </citation>
    <scope>NUCLEOTIDE SEQUENCE [LARGE SCALE GENOMIC DNA]</scope>
</reference>
<evidence type="ECO:0000256" key="3">
    <source>
        <dbReference type="ARBA" id="ARBA00022833"/>
    </source>
</evidence>
<evidence type="ECO:0000256" key="2">
    <source>
        <dbReference type="ARBA" id="ARBA00022771"/>
    </source>
</evidence>
<dbReference type="Pfam" id="PF00622">
    <property type="entry name" value="SPRY"/>
    <property type="match status" value="1"/>
</dbReference>
<proteinExistence type="predicted"/>
<dbReference type="Proteomes" id="UP000472263">
    <property type="component" value="Chromosome 22"/>
</dbReference>
<dbReference type="InterPro" id="IPR051051">
    <property type="entry name" value="E3_ubiq-ligase_TRIM/RNF"/>
</dbReference>
<dbReference type="SMART" id="SM00589">
    <property type="entry name" value="PRY"/>
    <property type="match status" value="1"/>
</dbReference>
<sequence length="233" mass="26476">SLSRLSRGFESHLRPFAAGRPLSLPGLSCVLCVFSPSDACDLTLDPNTARRDLCLSEDNRKVTRARELQPYPDHKDRFNLRSQVLCREGLTGRCYWEVQWSGLVSIAVTYRGITRRGYDSELGNNKKSWSLTCHDDRYYARHNSEDTNISVPPRGSDRVAVYLDCSAGTLSFYRVSSDRLRLLHTFSSTFTEPLYPGFTLWTHDPSIEIRYSFISPTVMGSPLPLQSLRVICQ</sequence>
<dbReference type="GO" id="GO:0005737">
    <property type="term" value="C:cytoplasm"/>
    <property type="evidence" value="ECO:0007669"/>
    <property type="project" value="UniProtKB-ARBA"/>
</dbReference>
<feature type="domain" description="B30.2/SPRY" evidence="4">
    <location>
        <begin position="22"/>
        <end position="216"/>
    </location>
</feature>
<dbReference type="Pfam" id="PF13765">
    <property type="entry name" value="PRY"/>
    <property type="match status" value="1"/>
</dbReference>
<dbReference type="Gene3D" id="2.60.120.920">
    <property type="match status" value="1"/>
</dbReference>
<dbReference type="Ensembl" id="ENSMMDT00005019990.1">
    <property type="protein sequence ID" value="ENSMMDP00005019524.1"/>
    <property type="gene ID" value="ENSMMDG00005009677.1"/>
</dbReference>
<dbReference type="AlphaFoldDB" id="A0A667Y5Z4"/>
<dbReference type="InterPro" id="IPR043136">
    <property type="entry name" value="B30.2/SPRY_sf"/>
</dbReference>
<keyword evidence="3" id="KW-0862">Zinc</keyword>
<dbReference type="PANTHER" id="PTHR25465:SF14">
    <property type="entry name" value="E3 UBIQUITIN-PROTEIN LIGASE TRIM65"/>
    <property type="match status" value="1"/>
</dbReference>
<dbReference type="GeneTree" id="ENSGT00940000154395"/>
<dbReference type="GO" id="GO:0008270">
    <property type="term" value="F:zinc ion binding"/>
    <property type="evidence" value="ECO:0007669"/>
    <property type="project" value="UniProtKB-KW"/>
</dbReference>
<evidence type="ECO:0000259" key="4">
    <source>
        <dbReference type="PROSITE" id="PS50188"/>
    </source>
</evidence>
<evidence type="ECO:0000313" key="6">
    <source>
        <dbReference type="Proteomes" id="UP000472263"/>
    </source>
</evidence>
<keyword evidence="2" id="KW-0863">Zinc-finger</keyword>
<dbReference type="InterPro" id="IPR013320">
    <property type="entry name" value="ConA-like_dom_sf"/>
</dbReference>
<dbReference type="InterPro" id="IPR006574">
    <property type="entry name" value="PRY"/>
</dbReference>